<dbReference type="EMBL" id="QGDQ01000018">
    <property type="protein sequence ID" value="PWJ52685.1"/>
    <property type="molecule type" value="Genomic_DNA"/>
</dbReference>
<dbReference type="RefSeq" id="WP_146211214.1">
    <property type="nucleotide sequence ID" value="NZ_QGDQ01000018.1"/>
</dbReference>
<dbReference type="Proteomes" id="UP000245469">
    <property type="component" value="Unassembled WGS sequence"/>
</dbReference>
<gene>
    <name evidence="3" type="ORF">BXY45_11856</name>
</gene>
<feature type="compositionally biased region" description="Low complexity" evidence="1">
    <location>
        <begin position="121"/>
        <end position="131"/>
    </location>
</feature>
<evidence type="ECO:0008006" key="5">
    <source>
        <dbReference type="Google" id="ProtNLM"/>
    </source>
</evidence>
<accession>A0A316A4R2</accession>
<feature type="transmembrane region" description="Helical" evidence="2">
    <location>
        <begin position="35"/>
        <end position="55"/>
    </location>
</feature>
<dbReference type="AlphaFoldDB" id="A0A316A4R2"/>
<comment type="caution">
    <text evidence="3">The sequence shown here is derived from an EMBL/GenBank/DDBJ whole genome shotgun (WGS) entry which is preliminary data.</text>
</comment>
<keyword evidence="2" id="KW-1133">Transmembrane helix</keyword>
<feature type="compositionally biased region" description="Basic and acidic residues" evidence="1">
    <location>
        <begin position="88"/>
        <end position="104"/>
    </location>
</feature>
<keyword evidence="4" id="KW-1185">Reference proteome</keyword>
<proteinExistence type="predicted"/>
<sequence length="269" mass="25824">MNEPTQPTWIPGADASDEPVRAGRQPHQSRRGRRTLVAVALAGGLAVGGAGVALADGTPAASSPSSSSSSAAADGAPQGGPTAGPGAEQHEHQPHLDGTVKEVSDSGFTLVDRDGFTRTVSTTGSTTYTSAPTPPAPPAAPSGQQGSQPEASAQPEAPAQPATADRSSVLVVGARVMAEGSVASDGTTLDATTVSTAPEPPAGGPAGPPASPASRTGQQGGPARDGGPQKGAKGDKSQEAPAAEAPAAPAAPASPAAPGGGDQPDVQGS</sequence>
<dbReference type="OrthoDB" id="5198438at2"/>
<feature type="compositionally biased region" description="Polar residues" evidence="1">
    <location>
        <begin position="184"/>
        <end position="196"/>
    </location>
</feature>
<feature type="compositionally biased region" description="Pro residues" evidence="1">
    <location>
        <begin position="198"/>
        <end position="211"/>
    </location>
</feature>
<feature type="compositionally biased region" description="Low complexity" evidence="1">
    <location>
        <begin position="141"/>
        <end position="162"/>
    </location>
</feature>
<keyword evidence="2" id="KW-0472">Membrane</keyword>
<reference evidence="3 4" key="1">
    <citation type="submission" date="2018-03" db="EMBL/GenBank/DDBJ databases">
        <title>Genomic Encyclopedia of Archaeal and Bacterial Type Strains, Phase II (KMG-II): from individual species to whole genera.</title>
        <authorList>
            <person name="Goeker M."/>
        </authorList>
    </citation>
    <scope>NUCLEOTIDE SEQUENCE [LARGE SCALE GENOMIC DNA]</scope>
    <source>
        <strain evidence="3 4">DSM 44889</strain>
    </source>
</reference>
<feature type="region of interest" description="Disordered" evidence="1">
    <location>
        <begin position="1"/>
        <end position="34"/>
    </location>
</feature>
<feature type="region of interest" description="Disordered" evidence="1">
    <location>
        <begin position="179"/>
        <end position="269"/>
    </location>
</feature>
<feature type="region of interest" description="Disordered" evidence="1">
    <location>
        <begin position="51"/>
        <end position="166"/>
    </location>
</feature>
<organism evidence="3 4">
    <name type="scientific">Quadrisphaera granulorum</name>
    <dbReference type="NCBI Taxonomy" id="317664"/>
    <lineage>
        <taxon>Bacteria</taxon>
        <taxon>Bacillati</taxon>
        <taxon>Actinomycetota</taxon>
        <taxon>Actinomycetes</taxon>
        <taxon>Kineosporiales</taxon>
        <taxon>Kineosporiaceae</taxon>
        <taxon>Quadrisphaera</taxon>
    </lineage>
</organism>
<evidence type="ECO:0000313" key="4">
    <source>
        <dbReference type="Proteomes" id="UP000245469"/>
    </source>
</evidence>
<evidence type="ECO:0000256" key="1">
    <source>
        <dbReference type="SAM" id="MobiDB-lite"/>
    </source>
</evidence>
<name>A0A316A4R2_9ACTN</name>
<evidence type="ECO:0000256" key="2">
    <source>
        <dbReference type="SAM" id="Phobius"/>
    </source>
</evidence>
<feature type="compositionally biased region" description="Low complexity" evidence="1">
    <location>
        <begin position="239"/>
        <end position="257"/>
    </location>
</feature>
<feature type="compositionally biased region" description="Low complexity" evidence="1">
    <location>
        <begin position="52"/>
        <end position="76"/>
    </location>
</feature>
<evidence type="ECO:0000313" key="3">
    <source>
        <dbReference type="EMBL" id="PWJ52685.1"/>
    </source>
</evidence>
<keyword evidence="2" id="KW-0812">Transmembrane</keyword>
<protein>
    <recommendedName>
        <fullName evidence="5">DUF5666 domain-containing protein</fullName>
    </recommendedName>
</protein>